<name>A0A3M7R2B8_BRAPC</name>
<dbReference type="Proteomes" id="UP000276133">
    <property type="component" value="Unassembled WGS sequence"/>
</dbReference>
<dbReference type="AlphaFoldDB" id="A0A3M7R2B8"/>
<reference evidence="1 2" key="1">
    <citation type="journal article" date="2018" name="Sci. Rep.">
        <title>Genomic signatures of local adaptation to the degree of environmental predictability in rotifers.</title>
        <authorList>
            <person name="Franch-Gras L."/>
            <person name="Hahn C."/>
            <person name="Garcia-Roger E.M."/>
            <person name="Carmona M.J."/>
            <person name="Serra M."/>
            <person name="Gomez A."/>
        </authorList>
    </citation>
    <scope>NUCLEOTIDE SEQUENCE [LARGE SCALE GENOMIC DNA]</scope>
    <source>
        <strain evidence="1">HYR1</strain>
    </source>
</reference>
<evidence type="ECO:0000313" key="2">
    <source>
        <dbReference type="Proteomes" id="UP000276133"/>
    </source>
</evidence>
<sequence>MMPRHPKEHKTALKSSLESAYVLISPDANINSISLIFFTPMLYHAILFYDMSDNHLPQVGSQTSMVVTSMFIDEYS</sequence>
<comment type="caution">
    <text evidence="1">The sequence shown here is derived from an EMBL/GenBank/DDBJ whole genome shotgun (WGS) entry which is preliminary data.</text>
</comment>
<accession>A0A3M7R2B8</accession>
<organism evidence="1 2">
    <name type="scientific">Brachionus plicatilis</name>
    <name type="common">Marine rotifer</name>
    <name type="synonym">Brachionus muelleri</name>
    <dbReference type="NCBI Taxonomy" id="10195"/>
    <lineage>
        <taxon>Eukaryota</taxon>
        <taxon>Metazoa</taxon>
        <taxon>Spiralia</taxon>
        <taxon>Gnathifera</taxon>
        <taxon>Rotifera</taxon>
        <taxon>Eurotatoria</taxon>
        <taxon>Monogononta</taxon>
        <taxon>Pseudotrocha</taxon>
        <taxon>Ploima</taxon>
        <taxon>Brachionidae</taxon>
        <taxon>Brachionus</taxon>
    </lineage>
</organism>
<evidence type="ECO:0000313" key="1">
    <source>
        <dbReference type="EMBL" id="RNA17716.1"/>
    </source>
</evidence>
<dbReference type="EMBL" id="REGN01004388">
    <property type="protein sequence ID" value="RNA17716.1"/>
    <property type="molecule type" value="Genomic_DNA"/>
</dbReference>
<proteinExistence type="predicted"/>
<keyword evidence="2" id="KW-1185">Reference proteome</keyword>
<gene>
    <name evidence="1" type="ORF">BpHYR1_049459</name>
</gene>
<protein>
    <submittedName>
        <fullName evidence="1">Uncharacterized protein</fullName>
    </submittedName>
</protein>